<dbReference type="PANTHER" id="PTHR11207:SF5">
    <property type="entry name" value="LARGE RIBOSOMAL SUBUNIT PROTEIN ML44"/>
    <property type="match status" value="1"/>
</dbReference>
<comment type="similarity">
    <text evidence="7">Belongs to the ribonuclease III family. Mitochondrion-specific ribosomal protein mL44 subfamily.</text>
</comment>
<reference evidence="10" key="1">
    <citation type="submission" date="2020-05" db="UniProtKB">
        <authorList>
            <consortium name="EnsemblMetazoa"/>
        </authorList>
    </citation>
    <scope>IDENTIFICATION</scope>
    <source>
        <strain evidence="10">TTRI</strain>
    </source>
</reference>
<comment type="subcellular location">
    <subcellularLocation>
        <location evidence="1">Mitochondrion</location>
    </subcellularLocation>
</comment>
<evidence type="ECO:0000259" key="9">
    <source>
        <dbReference type="SMART" id="SM00535"/>
    </source>
</evidence>
<keyword evidence="4" id="KW-0689">Ribosomal protein</keyword>
<dbReference type="Gene3D" id="3.30.160.20">
    <property type="match status" value="1"/>
</dbReference>
<evidence type="ECO:0000256" key="8">
    <source>
        <dbReference type="ARBA" id="ARBA00035187"/>
    </source>
</evidence>
<dbReference type="GO" id="GO:0003725">
    <property type="term" value="F:double-stranded RNA binding"/>
    <property type="evidence" value="ECO:0007669"/>
    <property type="project" value="InterPro"/>
</dbReference>
<dbReference type="PANTHER" id="PTHR11207">
    <property type="entry name" value="RIBONUCLEASE III"/>
    <property type="match status" value="1"/>
</dbReference>
<dbReference type="AlphaFoldDB" id="A0A1A9VPK7"/>
<keyword evidence="5" id="KW-0496">Mitochondrion</keyword>
<dbReference type="InterPro" id="IPR036389">
    <property type="entry name" value="RNase_III_sf"/>
</dbReference>
<dbReference type="VEuPathDB" id="VectorBase:GAUT043521"/>
<evidence type="ECO:0000256" key="4">
    <source>
        <dbReference type="ARBA" id="ARBA00022980"/>
    </source>
</evidence>
<dbReference type="EnsemblMetazoa" id="GAUT043521-RA">
    <property type="protein sequence ID" value="GAUT043521-PA"/>
    <property type="gene ID" value="GAUT043521"/>
</dbReference>
<evidence type="ECO:0000256" key="1">
    <source>
        <dbReference type="ARBA" id="ARBA00004173"/>
    </source>
</evidence>
<dbReference type="InterPro" id="IPR055189">
    <property type="entry name" value="RM44_endonuclase"/>
</dbReference>
<evidence type="ECO:0000256" key="6">
    <source>
        <dbReference type="ARBA" id="ARBA00023274"/>
    </source>
</evidence>
<dbReference type="GO" id="GO:0070125">
    <property type="term" value="P:mitochondrial translational elongation"/>
    <property type="evidence" value="ECO:0007669"/>
    <property type="project" value="TreeGrafter"/>
</dbReference>
<dbReference type="Proteomes" id="UP000078200">
    <property type="component" value="Unassembled WGS sequence"/>
</dbReference>
<organism evidence="10 11">
    <name type="scientific">Glossina austeni</name>
    <name type="common">Savannah tsetse fly</name>
    <dbReference type="NCBI Taxonomy" id="7395"/>
    <lineage>
        <taxon>Eukaryota</taxon>
        <taxon>Metazoa</taxon>
        <taxon>Ecdysozoa</taxon>
        <taxon>Arthropoda</taxon>
        <taxon>Hexapoda</taxon>
        <taxon>Insecta</taxon>
        <taxon>Pterygota</taxon>
        <taxon>Neoptera</taxon>
        <taxon>Endopterygota</taxon>
        <taxon>Diptera</taxon>
        <taxon>Brachycera</taxon>
        <taxon>Muscomorpha</taxon>
        <taxon>Hippoboscoidea</taxon>
        <taxon>Glossinidae</taxon>
        <taxon>Glossina</taxon>
    </lineage>
</organism>
<evidence type="ECO:0000256" key="2">
    <source>
        <dbReference type="ARBA" id="ARBA00022884"/>
    </source>
</evidence>
<keyword evidence="3" id="KW-0809">Transit peptide</keyword>
<dbReference type="SUPFAM" id="SSF69065">
    <property type="entry name" value="RNase III domain-like"/>
    <property type="match status" value="1"/>
</dbReference>
<dbReference type="InterPro" id="IPR000999">
    <property type="entry name" value="RNase_III_dom"/>
</dbReference>
<accession>A0A1A9VPK7</accession>
<evidence type="ECO:0000256" key="7">
    <source>
        <dbReference type="ARBA" id="ARBA00024034"/>
    </source>
</evidence>
<protein>
    <recommendedName>
        <fullName evidence="8">Large ribosomal subunit protein mL44</fullName>
    </recommendedName>
</protein>
<name>A0A1A9VPK7_GLOAU</name>
<dbReference type="GO" id="GO:0004525">
    <property type="term" value="F:ribonuclease III activity"/>
    <property type="evidence" value="ECO:0007669"/>
    <property type="project" value="InterPro"/>
</dbReference>
<dbReference type="Pfam" id="PF22935">
    <property type="entry name" value="RM44_endonuclase"/>
    <property type="match status" value="1"/>
</dbReference>
<dbReference type="InterPro" id="IPR044444">
    <property type="entry name" value="Ribosomal_mL44_DSRM_metazoa"/>
</dbReference>
<keyword evidence="6" id="KW-0687">Ribonucleoprotein</keyword>
<keyword evidence="2" id="KW-0694">RNA-binding</keyword>
<evidence type="ECO:0000313" key="10">
    <source>
        <dbReference type="EnsemblMetazoa" id="GAUT043521-PA"/>
    </source>
</evidence>
<dbReference type="SUPFAM" id="SSF54768">
    <property type="entry name" value="dsRNA-binding domain-like"/>
    <property type="match status" value="1"/>
</dbReference>
<dbReference type="GO" id="GO:0070877">
    <property type="term" value="C:microprocessor complex"/>
    <property type="evidence" value="ECO:0007669"/>
    <property type="project" value="TreeGrafter"/>
</dbReference>
<proteinExistence type="inferred from homology"/>
<dbReference type="Pfam" id="PF22892">
    <property type="entry name" value="DSRM_MRPL44"/>
    <property type="match status" value="1"/>
</dbReference>
<dbReference type="GO" id="GO:0005762">
    <property type="term" value="C:mitochondrial large ribosomal subunit"/>
    <property type="evidence" value="ECO:0007669"/>
    <property type="project" value="TreeGrafter"/>
</dbReference>
<keyword evidence="11" id="KW-1185">Reference proteome</keyword>
<evidence type="ECO:0000256" key="3">
    <source>
        <dbReference type="ARBA" id="ARBA00022946"/>
    </source>
</evidence>
<dbReference type="STRING" id="7395.A0A1A9VPK7"/>
<dbReference type="GO" id="GO:0006396">
    <property type="term" value="P:RNA processing"/>
    <property type="evidence" value="ECO:0007669"/>
    <property type="project" value="InterPro"/>
</dbReference>
<feature type="domain" description="RNase III" evidence="9">
    <location>
        <begin position="81"/>
        <end position="221"/>
    </location>
</feature>
<dbReference type="FunFam" id="3.30.160.20:FF:000037">
    <property type="entry name" value="39S ribosomal protein L44, mitochondrial"/>
    <property type="match status" value="1"/>
</dbReference>
<dbReference type="Gene3D" id="1.10.1520.10">
    <property type="entry name" value="Ribonuclease III domain"/>
    <property type="match status" value="1"/>
</dbReference>
<sequence length="325" mass="36565">MALLRNSLRCMQISSVKNVGSILVQTRSIKRWVAPVLRELRQRAEKLGPQPPAPRSGFLDWNYRAELFAFGKRLNEDFQIPLLQTALTQESYVAKEKLKQEELGVENADIQLKHNAELAEHGQRLAKAYIEAFVAHSLPKMPAEGHKAVTSYLLTVDTLAHVALHLGMKELLMDADYPPSSDAMSRSLLAVIGCLQQSSGLERAFSFVRDFICTQLNQKDLMEIWHIDNPEEVLKQICRQRGISEPEPRLIADCGRNTILAAYFVGLYSNKKLLGKGFGEDIHTATQLAALDALQTIFEIHEHRKPFNFSIAVESKSIKLPLLPN</sequence>
<evidence type="ECO:0000313" key="11">
    <source>
        <dbReference type="Proteomes" id="UP000078200"/>
    </source>
</evidence>
<dbReference type="SMART" id="SM00535">
    <property type="entry name" value="RIBOc"/>
    <property type="match status" value="1"/>
</dbReference>
<evidence type="ECO:0000256" key="5">
    <source>
        <dbReference type="ARBA" id="ARBA00023128"/>
    </source>
</evidence>
<dbReference type="CDD" id="cd19874">
    <property type="entry name" value="DSRM_MRPL44"/>
    <property type="match status" value="1"/>
</dbReference>